<protein>
    <recommendedName>
        <fullName evidence="2">Nucleotide-diphospho-sugar transferase domain-containing protein</fullName>
    </recommendedName>
</protein>
<proteinExistence type="predicted"/>
<gene>
    <name evidence="1" type="ORF">PCAR00345_LOCUS19893</name>
</gene>
<dbReference type="AlphaFoldDB" id="A0A7S4F1K0"/>
<dbReference type="EMBL" id="HBIZ01031191">
    <property type="protein sequence ID" value="CAE0767281.1"/>
    <property type="molecule type" value="Transcribed_RNA"/>
</dbReference>
<sequence>MSSYKVVQSDTNFCSPARGYHWGSVRIIGVWAHEHGHAHVIYCLQDCAHQQLGRRHPSWCKLVAIAHALSADKTTRAALYLDSDAIWNMPEQPIAKLVENFTRPQDWHQGAMLWFGCNGNYTRGWKFNVSNAQNGAPNAGAILARNHDRTLALLRAWWGRPHGHTERFMSFWGSAAEKHYSRRYKSYAFSGNWEQSILWVMWACSRHAAAAMRVLTDVNTHECMWSVPGRPSPITHLCAPGTTRERRVRARNWRLNLGSLHARRECTARNLDPYTPQLKVLVMKRALHFLVASASLKLSICFDGPTS</sequence>
<evidence type="ECO:0008006" key="2">
    <source>
        <dbReference type="Google" id="ProtNLM"/>
    </source>
</evidence>
<name>A0A7S4F1K0_CHRCT</name>
<evidence type="ECO:0000313" key="1">
    <source>
        <dbReference type="EMBL" id="CAE0767281.1"/>
    </source>
</evidence>
<organism evidence="1">
    <name type="scientific">Chrysotila carterae</name>
    <name type="common">Marine alga</name>
    <name type="synonym">Syracosphaera carterae</name>
    <dbReference type="NCBI Taxonomy" id="13221"/>
    <lineage>
        <taxon>Eukaryota</taxon>
        <taxon>Haptista</taxon>
        <taxon>Haptophyta</taxon>
        <taxon>Prymnesiophyceae</taxon>
        <taxon>Isochrysidales</taxon>
        <taxon>Isochrysidaceae</taxon>
        <taxon>Chrysotila</taxon>
    </lineage>
</organism>
<accession>A0A7S4F1K0</accession>
<reference evidence="1" key="1">
    <citation type="submission" date="2021-01" db="EMBL/GenBank/DDBJ databases">
        <authorList>
            <person name="Corre E."/>
            <person name="Pelletier E."/>
            <person name="Niang G."/>
            <person name="Scheremetjew M."/>
            <person name="Finn R."/>
            <person name="Kale V."/>
            <person name="Holt S."/>
            <person name="Cochrane G."/>
            <person name="Meng A."/>
            <person name="Brown T."/>
            <person name="Cohen L."/>
        </authorList>
    </citation>
    <scope>NUCLEOTIDE SEQUENCE</scope>
    <source>
        <strain evidence="1">CCMP645</strain>
    </source>
</reference>